<evidence type="ECO:0000256" key="5">
    <source>
        <dbReference type="ARBA" id="ARBA00023242"/>
    </source>
</evidence>
<keyword evidence="5" id="KW-0539">Nucleus</keyword>
<dbReference type="SMART" id="SM00271">
    <property type="entry name" value="DnaJ"/>
    <property type="match status" value="1"/>
</dbReference>
<dbReference type="InterPro" id="IPR036869">
    <property type="entry name" value="J_dom_sf"/>
</dbReference>
<dbReference type="PRINTS" id="PR00625">
    <property type="entry name" value="JDOMAIN"/>
</dbReference>
<feature type="compositionally biased region" description="Basic and acidic residues" evidence="6">
    <location>
        <begin position="346"/>
        <end position="365"/>
    </location>
</feature>
<gene>
    <name evidence="8" type="ORF">LTR62_007146</name>
</gene>
<reference evidence="8" key="1">
    <citation type="submission" date="2023-08" db="EMBL/GenBank/DDBJ databases">
        <title>Black Yeasts Isolated from many extreme environments.</title>
        <authorList>
            <person name="Coleine C."/>
            <person name="Stajich J.E."/>
            <person name="Selbmann L."/>
        </authorList>
    </citation>
    <scope>NUCLEOTIDE SEQUENCE</scope>
    <source>
        <strain evidence="8">CCFEE 5401</strain>
    </source>
</reference>
<organism evidence="8 9">
    <name type="scientific">Meristemomyces frigidus</name>
    <dbReference type="NCBI Taxonomy" id="1508187"/>
    <lineage>
        <taxon>Eukaryota</taxon>
        <taxon>Fungi</taxon>
        <taxon>Dikarya</taxon>
        <taxon>Ascomycota</taxon>
        <taxon>Pezizomycotina</taxon>
        <taxon>Dothideomycetes</taxon>
        <taxon>Dothideomycetidae</taxon>
        <taxon>Mycosphaerellales</taxon>
        <taxon>Teratosphaeriaceae</taxon>
        <taxon>Meristemomyces</taxon>
    </lineage>
</organism>
<evidence type="ECO:0000256" key="4">
    <source>
        <dbReference type="ARBA" id="ARBA00023186"/>
    </source>
</evidence>
<accession>A0AAN7YDY3</accession>
<dbReference type="GO" id="GO:0005737">
    <property type="term" value="C:cytoplasm"/>
    <property type="evidence" value="ECO:0007669"/>
    <property type="project" value="UniProtKB-SubCell"/>
</dbReference>
<sequence>MTSEDLRSKALDSSHDFYDLLELQPSATESQIRTAYRRTALKYHPDKVGANDTAAREKFEILQIANEVLSDPAVRELYDNARRGRREKQEREQAYEGRRKWMKEDLERREQGGLKRKREDRQAEDEFERELNRIAEDTRRRRREREAQLRREAAILDQEGVEQKVATTAPHAGVSELDRSVVLRYPATSPIDKDTVMKLWEGFGQIEDCIIREKKLKKDGQKHRELYMSVLLVYKSILGAHAAISDFTKVQAEETDPMWKEFEGVGWASGKEPECIPKIPVPRSTTHGLAGAPMGLDLQGSANDGVADDVSKRKAPIFASFRGTTSGLSNNSRSPGSDEITMIRLKNAERRRQVAKIRTEEEASA</sequence>
<dbReference type="EMBL" id="JAVRRL010000067">
    <property type="protein sequence ID" value="KAK5109272.1"/>
    <property type="molecule type" value="Genomic_DNA"/>
</dbReference>
<dbReference type="PANTHER" id="PTHR44313:SF1">
    <property type="entry name" value="DNAJ HOMOLOG SUBFAMILY C MEMBER 17"/>
    <property type="match status" value="1"/>
</dbReference>
<feature type="compositionally biased region" description="Polar residues" evidence="6">
    <location>
        <begin position="323"/>
        <end position="335"/>
    </location>
</feature>
<dbReference type="GO" id="GO:0000390">
    <property type="term" value="P:spliceosomal complex disassembly"/>
    <property type="evidence" value="ECO:0007669"/>
    <property type="project" value="TreeGrafter"/>
</dbReference>
<name>A0AAN7YDY3_9PEZI</name>
<dbReference type="Proteomes" id="UP001310890">
    <property type="component" value="Unassembled WGS sequence"/>
</dbReference>
<comment type="subcellular location">
    <subcellularLocation>
        <location evidence="2">Cytoplasm</location>
    </subcellularLocation>
    <subcellularLocation>
        <location evidence="1">Nucleus</location>
    </subcellularLocation>
</comment>
<evidence type="ECO:0000313" key="9">
    <source>
        <dbReference type="Proteomes" id="UP001310890"/>
    </source>
</evidence>
<evidence type="ECO:0000256" key="2">
    <source>
        <dbReference type="ARBA" id="ARBA00004496"/>
    </source>
</evidence>
<keyword evidence="3" id="KW-0963">Cytoplasm</keyword>
<dbReference type="InterPro" id="IPR018253">
    <property type="entry name" value="DnaJ_domain_CS"/>
</dbReference>
<evidence type="ECO:0000256" key="3">
    <source>
        <dbReference type="ARBA" id="ARBA00022490"/>
    </source>
</evidence>
<dbReference type="AlphaFoldDB" id="A0AAN7YDY3"/>
<dbReference type="GO" id="GO:0005681">
    <property type="term" value="C:spliceosomal complex"/>
    <property type="evidence" value="ECO:0007669"/>
    <property type="project" value="TreeGrafter"/>
</dbReference>
<dbReference type="SUPFAM" id="SSF46565">
    <property type="entry name" value="Chaperone J-domain"/>
    <property type="match status" value="1"/>
</dbReference>
<protein>
    <recommendedName>
        <fullName evidence="7">J domain-containing protein</fullName>
    </recommendedName>
</protein>
<feature type="domain" description="J" evidence="7">
    <location>
        <begin position="16"/>
        <end position="82"/>
    </location>
</feature>
<keyword evidence="4" id="KW-0143">Chaperone</keyword>
<dbReference type="InterPro" id="IPR052094">
    <property type="entry name" value="Pre-mRNA-splicing_ERAD"/>
</dbReference>
<dbReference type="InterPro" id="IPR001623">
    <property type="entry name" value="DnaJ_domain"/>
</dbReference>
<feature type="region of interest" description="Disordered" evidence="6">
    <location>
        <begin position="323"/>
        <end position="365"/>
    </location>
</feature>
<dbReference type="PROSITE" id="PS50076">
    <property type="entry name" value="DNAJ_2"/>
    <property type="match status" value="1"/>
</dbReference>
<proteinExistence type="predicted"/>
<feature type="compositionally biased region" description="Basic and acidic residues" evidence="6">
    <location>
        <begin position="108"/>
        <end position="121"/>
    </location>
</feature>
<evidence type="ECO:0000256" key="6">
    <source>
        <dbReference type="SAM" id="MobiDB-lite"/>
    </source>
</evidence>
<evidence type="ECO:0000259" key="7">
    <source>
        <dbReference type="PROSITE" id="PS50076"/>
    </source>
</evidence>
<comment type="caution">
    <text evidence="8">The sequence shown here is derived from an EMBL/GenBank/DDBJ whole genome shotgun (WGS) entry which is preliminary data.</text>
</comment>
<dbReference type="Pfam" id="PF00226">
    <property type="entry name" value="DnaJ"/>
    <property type="match status" value="1"/>
</dbReference>
<dbReference type="PANTHER" id="PTHR44313">
    <property type="entry name" value="DNAJ HOMOLOG SUBFAMILY C MEMBER 17"/>
    <property type="match status" value="1"/>
</dbReference>
<evidence type="ECO:0000313" key="8">
    <source>
        <dbReference type="EMBL" id="KAK5109272.1"/>
    </source>
</evidence>
<feature type="region of interest" description="Disordered" evidence="6">
    <location>
        <begin position="108"/>
        <end position="127"/>
    </location>
</feature>
<dbReference type="CDD" id="cd06257">
    <property type="entry name" value="DnaJ"/>
    <property type="match status" value="1"/>
</dbReference>
<evidence type="ECO:0000256" key="1">
    <source>
        <dbReference type="ARBA" id="ARBA00004123"/>
    </source>
</evidence>
<dbReference type="PROSITE" id="PS00636">
    <property type="entry name" value="DNAJ_1"/>
    <property type="match status" value="1"/>
</dbReference>
<dbReference type="Gene3D" id="1.10.287.110">
    <property type="entry name" value="DnaJ domain"/>
    <property type="match status" value="1"/>
</dbReference>